<evidence type="ECO:0000259" key="13">
    <source>
        <dbReference type="Pfam" id="PF22599"/>
    </source>
</evidence>
<feature type="transmembrane region" description="Helical" evidence="9">
    <location>
        <begin position="551"/>
        <end position="572"/>
    </location>
</feature>
<feature type="transmembrane region" description="Helical" evidence="9">
    <location>
        <begin position="900"/>
        <end position="919"/>
    </location>
</feature>
<dbReference type="Pfam" id="PF22599">
    <property type="entry name" value="SecDF_P1_head"/>
    <property type="match status" value="1"/>
</dbReference>
<dbReference type="InterPro" id="IPR005791">
    <property type="entry name" value="SecD"/>
</dbReference>
<evidence type="ECO:0000259" key="11">
    <source>
        <dbReference type="Pfam" id="PF02355"/>
    </source>
</evidence>
<feature type="transmembrane region" description="Helical" evidence="9">
    <location>
        <begin position="979"/>
        <end position="997"/>
    </location>
</feature>
<keyword evidence="6 9" id="KW-1133">Transmembrane helix</keyword>
<dbReference type="InterPro" id="IPR022645">
    <property type="entry name" value="SecD/SecF_bac"/>
</dbReference>
<dbReference type="InterPro" id="IPR022646">
    <property type="entry name" value="SecD/SecF_CS"/>
</dbReference>
<evidence type="ECO:0000256" key="1">
    <source>
        <dbReference type="ARBA" id="ARBA00004651"/>
    </source>
</evidence>
<dbReference type="EMBL" id="CP022386">
    <property type="protein sequence ID" value="ATA87299.1"/>
    <property type="molecule type" value="Genomic_DNA"/>
</dbReference>
<dbReference type="NCBIfam" id="TIGR01129">
    <property type="entry name" value="secD"/>
    <property type="match status" value="1"/>
</dbReference>
<dbReference type="GO" id="GO:0043952">
    <property type="term" value="P:protein transport by the Sec complex"/>
    <property type="evidence" value="ECO:0007669"/>
    <property type="project" value="UniProtKB-UniRule"/>
</dbReference>
<dbReference type="GeneID" id="84808707"/>
<evidence type="ECO:0000259" key="12">
    <source>
        <dbReference type="Pfam" id="PF21760"/>
    </source>
</evidence>
<dbReference type="Proteomes" id="UP000217250">
    <property type="component" value="Chromosome"/>
</dbReference>
<feature type="transmembrane region" description="Helical" evidence="9">
    <location>
        <begin position="579"/>
        <end position="599"/>
    </location>
</feature>
<dbReference type="AlphaFoldDB" id="A0A250FQ48"/>
<feature type="transmembrane region" description="Helical" evidence="9">
    <location>
        <begin position="683"/>
        <end position="702"/>
    </location>
</feature>
<evidence type="ECO:0000313" key="14">
    <source>
        <dbReference type="EMBL" id="ATA87299.1"/>
    </source>
</evidence>
<dbReference type="OrthoDB" id="9805019at2"/>
<feature type="domain" description="Protein export membrane protein SecD/SecF C-terminal" evidence="11">
    <location>
        <begin position="534"/>
        <end position="705"/>
    </location>
</feature>
<dbReference type="Gene3D" id="1.20.1640.10">
    <property type="entry name" value="Multidrug efflux transporter AcrB transmembrane domain"/>
    <property type="match status" value="2"/>
</dbReference>
<feature type="transmembrane region" description="Helical" evidence="9">
    <location>
        <begin position="931"/>
        <end position="950"/>
    </location>
</feature>
<feature type="transmembrane region" description="Helical" evidence="9">
    <location>
        <begin position="736"/>
        <end position="754"/>
    </location>
</feature>
<name>A0A250FQ48_9FLAO</name>
<dbReference type="Gene3D" id="3.30.70.3220">
    <property type="match status" value="1"/>
</dbReference>
<dbReference type="HAMAP" id="MF_01464_B">
    <property type="entry name" value="SecF_B"/>
    <property type="match status" value="1"/>
</dbReference>
<evidence type="ECO:0000256" key="6">
    <source>
        <dbReference type="ARBA" id="ARBA00022989"/>
    </source>
</evidence>
<comment type="function">
    <text evidence="9">Part of the Sec protein translocase complex. Interacts with the SecYEG preprotein conducting channel. SecDF uses the proton motive force (PMF) to complete protein translocation after the ATP-dependent function of SecA.</text>
</comment>
<feature type="transmembrane region" description="Helical" evidence="9">
    <location>
        <begin position="647"/>
        <end position="671"/>
    </location>
</feature>
<dbReference type="PANTHER" id="PTHR30081">
    <property type="entry name" value="PROTEIN-EXPORT MEMBRANE PROTEIN SEC"/>
    <property type="match status" value="1"/>
</dbReference>
<evidence type="ECO:0000256" key="2">
    <source>
        <dbReference type="ARBA" id="ARBA00022448"/>
    </source>
</evidence>
<dbReference type="FunFam" id="1.20.1640.10:FF:000004">
    <property type="entry name" value="Protein translocase subunit SecD"/>
    <property type="match status" value="1"/>
</dbReference>
<keyword evidence="2 9" id="KW-0813">Transport</keyword>
<dbReference type="InterPro" id="IPR054384">
    <property type="entry name" value="SecDF_P1_head"/>
</dbReference>
<dbReference type="GO" id="GO:0006605">
    <property type="term" value="P:protein targeting"/>
    <property type="evidence" value="ECO:0007669"/>
    <property type="project" value="UniProtKB-UniRule"/>
</dbReference>
<keyword evidence="3 9" id="KW-1003">Cell membrane</keyword>
<feature type="transmembrane region" description="Helical" evidence="9">
    <location>
        <begin position="870"/>
        <end position="888"/>
    </location>
</feature>
<dbReference type="PANTHER" id="PTHR30081:SF1">
    <property type="entry name" value="PROTEIN TRANSLOCASE SUBUNIT SECD"/>
    <property type="match status" value="1"/>
</dbReference>
<dbReference type="GO" id="GO:0005886">
    <property type="term" value="C:plasma membrane"/>
    <property type="evidence" value="ECO:0007669"/>
    <property type="project" value="UniProtKB-SubCell"/>
</dbReference>
<dbReference type="InterPro" id="IPR022813">
    <property type="entry name" value="SecD/SecF_arch_bac"/>
</dbReference>
<protein>
    <recommendedName>
        <fullName evidence="9 10">Multifunctional fusion protein</fullName>
    </recommendedName>
    <domain>
        <recommendedName>
            <fullName evidence="9">Protein translocase subunit SecD</fullName>
        </recommendedName>
    </domain>
    <domain>
        <recommendedName>
            <fullName evidence="10">Protein-export membrane protein SecF</fullName>
        </recommendedName>
    </domain>
</protein>
<dbReference type="SUPFAM" id="SSF82866">
    <property type="entry name" value="Multidrug efflux transporter AcrB transmembrane domain"/>
    <property type="match status" value="2"/>
</dbReference>
<comment type="subunit">
    <text evidence="9">Forms a complex with SecF. Part of the essential Sec protein translocation apparatus which comprises SecA, SecYEG and auxiliary proteins SecDF. Other proteins may also be involved.</text>
</comment>
<sequence length="1048" mass="115780">MQNKGLVKLFALLFGLVSIYQLSFTFVANRQEKKAEQFAAQKVPTSVEDYTHKREKIVSKYLDSIANEPVYNLLLTNYTFKEVKDRELKEGLDLKGGINVTLQISVHDILRSLAENSKNADFEKALDQADKRLRETDQSYIDLFFEAFDATGAKLSAPDIFGNKTLSAQITPQMSNSQVQPILRKKIDESIDSAFEVLRKRIDKFGVTNPDIKKLGNSGRISVELPGAKDISRVKNLLQSTAQLEFWETFKAGDFALYFSQLDAALQAKEGDKTAENTPTTEAPKTTTAIDTLSSKRDSLAHNEVDSLLNKTAQKKDSLAPAQKNPLFDLFQFTNGENSPSIAYFLAADTTKLLSYLKSDEAKRLQPAELKYAKFVFGKPHKLTDLQQLYRMFWPYEAEQADPANAKKFKERLQSLLRRSDLVELYALRGNRTNEPPLTGSVVTEAVQTYDNHNQPCVSMNMNREGAKLWENLTGKVFTEKGNIAITLDNTVYSAPTVTSGPISGGSTQITGNFTVAEAQDLANVLRAGKLPASADIVQSVIVGPSLGQEAITSGFISFAIAGLIIFLWMLVYYGRAGIFADIALVFNILLMFGILVSINSVLTLPGIAGIVLTIGMSIDANVIIFERIREELRNGKSLTQSIHDGFSHAITSVLDANITTFLTGAVLFVFGSGPIKGFATTLMIGIVTTIFTAVFITRLLIDWYVAKGKELSFTTSISKNILVNPNIDFLSKRKVWYSISAIMVLISLGSMFTRGFDQGIDFVGGRSYQIRFKNPVKTEEVASLLKAGKLGSVEVKTFGAANQVRISTKYKYNDESTQTDNEIQEILYNDLQPVMGEKISYEEFMSGEGLGVMKSDKTGPSIAEDIKSSAVWAIVGSLIIIFGYILVRFRKWQFSMGAVAALTHDVIITLGAFSLLYSVMPFSLEIDQQFIAAILTVIGYSLNDTVIIFDRIREEIGLKGWSANTLNHAVSTTLSRTLNTSLTTLLTLLAIFIFGGETLRGFMFAMIIGVVVGTYSSIFVATPLVYDTSKNRKEEAPAEEVTHKHKK</sequence>
<evidence type="ECO:0000256" key="5">
    <source>
        <dbReference type="ARBA" id="ARBA00022927"/>
    </source>
</evidence>
<dbReference type="GO" id="GO:0065002">
    <property type="term" value="P:intracellular protein transmembrane transport"/>
    <property type="evidence" value="ECO:0007669"/>
    <property type="project" value="UniProtKB-UniRule"/>
</dbReference>
<proteinExistence type="inferred from homology"/>
<dbReference type="InterPro" id="IPR048634">
    <property type="entry name" value="SecD_SecF_C"/>
</dbReference>
<evidence type="ECO:0000256" key="8">
    <source>
        <dbReference type="ARBA" id="ARBA00023136"/>
    </source>
</evidence>
<dbReference type="PRINTS" id="PR01755">
    <property type="entry name" value="SECFTRNLCASE"/>
</dbReference>
<keyword evidence="8 9" id="KW-0472">Membrane</keyword>
<dbReference type="KEGG" id="cgh:CGC50_09085"/>
<dbReference type="NCBIfam" id="TIGR00916">
    <property type="entry name" value="2A0604s01"/>
    <property type="match status" value="2"/>
</dbReference>
<dbReference type="InterPro" id="IPR055344">
    <property type="entry name" value="SecD_SecF_C_bact"/>
</dbReference>
<evidence type="ECO:0000256" key="4">
    <source>
        <dbReference type="ARBA" id="ARBA00022692"/>
    </source>
</evidence>
<feature type="domain" description="SecDF P1 head subdomain" evidence="13">
    <location>
        <begin position="435"/>
        <end position="533"/>
    </location>
</feature>
<comment type="similarity">
    <text evidence="9">Belongs to the SecD/SecF family. SecD subfamily.</text>
</comment>
<keyword evidence="5 9" id="KW-0653">Protein transport</keyword>
<reference evidence="15" key="1">
    <citation type="submission" date="2017-06" db="EMBL/GenBank/DDBJ databases">
        <title>Capnocytophaga spp. assemblies.</title>
        <authorList>
            <person name="Gulvik C.A."/>
        </authorList>
    </citation>
    <scope>NUCLEOTIDE SEQUENCE [LARGE SCALE GENOMIC DNA]</scope>
    <source>
        <strain evidence="15">H1496</strain>
    </source>
</reference>
<dbReference type="Pfam" id="PF07549">
    <property type="entry name" value="Sec_GG"/>
    <property type="match status" value="1"/>
</dbReference>
<evidence type="ECO:0000256" key="10">
    <source>
        <dbReference type="HAMAP-Rule" id="MF_01464"/>
    </source>
</evidence>
<dbReference type="Gene3D" id="3.30.1360.200">
    <property type="match status" value="1"/>
</dbReference>
<organism evidence="14 15">
    <name type="scientific">Capnocytophaga gingivalis</name>
    <dbReference type="NCBI Taxonomy" id="1017"/>
    <lineage>
        <taxon>Bacteria</taxon>
        <taxon>Pseudomonadati</taxon>
        <taxon>Bacteroidota</taxon>
        <taxon>Flavobacteriia</taxon>
        <taxon>Flavobacteriales</taxon>
        <taxon>Flavobacteriaceae</taxon>
        <taxon>Capnocytophaga</taxon>
    </lineage>
</organism>
<comment type="subunit">
    <text evidence="10">Forms a complex with SecD. Part of the essential Sec protein translocation apparatus which comprises SecA, SecYEG and auxiliary proteins SecDF. Other proteins may also be involved.</text>
</comment>
<dbReference type="RefSeq" id="WP_095910575.1">
    <property type="nucleotide sequence ID" value="NZ_CAUVLU010000029.1"/>
</dbReference>
<feature type="domain" description="Protein export membrane protein SecD/SecF C-terminal" evidence="11">
    <location>
        <begin position="854"/>
        <end position="1030"/>
    </location>
</feature>
<dbReference type="GO" id="GO:0015450">
    <property type="term" value="F:protein-transporting ATPase activity"/>
    <property type="evidence" value="ECO:0007669"/>
    <property type="project" value="InterPro"/>
</dbReference>
<evidence type="ECO:0000313" key="15">
    <source>
        <dbReference type="Proteomes" id="UP000217250"/>
    </source>
</evidence>
<feature type="domain" description="Protein translocase subunit SecDF P1" evidence="12">
    <location>
        <begin position="192"/>
        <end position="248"/>
    </location>
</feature>
<evidence type="ECO:0000256" key="7">
    <source>
        <dbReference type="ARBA" id="ARBA00023010"/>
    </source>
</evidence>
<evidence type="ECO:0000256" key="9">
    <source>
        <dbReference type="HAMAP-Rule" id="MF_01463"/>
    </source>
</evidence>
<feature type="transmembrane region" description="Helical" evidence="9">
    <location>
        <begin position="605"/>
        <end position="626"/>
    </location>
</feature>
<dbReference type="NCBIfam" id="TIGR00966">
    <property type="entry name" value="transloc_SecF"/>
    <property type="match status" value="1"/>
</dbReference>
<accession>A0A250FQ48</accession>
<dbReference type="InterPro" id="IPR048631">
    <property type="entry name" value="SecD_1st"/>
</dbReference>
<comment type="caution">
    <text evidence="9">Lacks conserved residue(s) required for the propagation of feature annotation.</text>
</comment>
<keyword evidence="4 9" id="KW-0812">Transmembrane</keyword>
<dbReference type="HAMAP" id="MF_01463_B">
    <property type="entry name" value="SecD_B"/>
    <property type="match status" value="1"/>
</dbReference>
<evidence type="ECO:0000256" key="3">
    <source>
        <dbReference type="ARBA" id="ARBA00022475"/>
    </source>
</evidence>
<comment type="similarity">
    <text evidence="10">Belongs to the SecD/SecF family. SecF subfamily.</text>
</comment>
<feature type="transmembrane region" description="Helical" evidence="9">
    <location>
        <begin position="1003"/>
        <end position="1027"/>
    </location>
</feature>
<dbReference type="Pfam" id="PF02355">
    <property type="entry name" value="SecD_SecF_C"/>
    <property type="match status" value="2"/>
</dbReference>
<dbReference type="InterPro" id="IPR005665">
    <property type="entry name" value="SecF_bac"/>
</dbReference>
<dbReference type="Pfam" id="PF21760">
    <property type="entry name" value="SecD_1st"/>
    <property type="match status" value="1"/>
</dbReference>
<keyword evidence="7 9" id="KW-0811">Translocation</keyword>
<comment type="subcellular location">
    <subcellularLocation>
        <location evidence="1 9">Cell membrane</location>
        <topology evidence="1 9">Multi-pass membrane protein</topology>
    </subcellularLocation>
</comment>
<gene>
    <name evidence="9" type="primary">secD</name>
    <name evidence="10" type="synonym">secF</name>
    <name evidence="14" type="ORF">CGC50_09085</name>
</gene>